<reference evidence="6 7" key="1">
    <citation type="submission" date="2024-09" db="EMBL/GenBank/DDBJ databases">
        <title>Chromosome-scale assembly of Riccia fluitans.</title>
        <authorList>
            <person name="Paukszto L."/>
            <person name="Sawicki J."/>
            <person name="Karawczyk K."/>
            <person name="Piernik-Szablinska J."/>
            <person name="Szczecinska M."/>
            <person name="Mazdziarz M."/>
        </authorList>
    </citation>
    <scope>NUCLEOTIDE SEQUENCE [LARGE SCALE GENOMIC DNA]</scope>
    <source>
        <strain evidence="6">Rf_01</strain>
        <tissue evidence="6">Aerial parts of the thallus</tissue>
    </source>
</reference>
<evidence type="ECO:0000256" key="3">
    <source>
        <dbReference type="ARBA" id="ARBA00023239"/>
    </source>
</evidence>
<dbReference type="EMBL" id="JBHFFA010000006">
    <property type="protein sequence ID" value="KAL2620469.1"/>
    <property type="molecule type" value="Genomic_DNA"/>
</dbReference>
<dbReference type="PANTHER" id="PTHR13522:SF3">
    <property type="entry name" value="U6 SNRNA PHOSPHODIESTERASE 1"/>
    <property type="match status" value="1"/>
</dbReference>
<keyword evidence="3" id="KW-0456">Lyase</keyword>
<dbReference type="PANTHER" id="PTHR13522">
    <property type="entry name" value="U6 SNRNA PHOSPHODIESTERASE 1"/>
    <property type="match status" value="1"/>
</dbReference>
<evidence type="ECO:0000256" key="4">
    <source>
        <dbReference type="ARBA" id="ARBA00023242"/>
    </source>
</evidence>
<dbReference type="GO" id="GO:0016829">
    <property type="term" value="F:lyase activity"/>
    <property type="evidence" value="ECO:0007669"/>
    <property type="project" value="UniProtKB-KW"/>
</dbReference>
<dbReference type="GO" id="GO:0005634">
    <property type="term" value="C:nucleus"/>
    <property type="evidence" value="ECO:0007669"/>
    <property type="project" value="UniProtKB-SubCell"/>
</dbReference>
<dbReference type="EC" id="3.1.4.-" evidence="5"/>
<evidence type="ECO:0000313" key="7">
    <source>
        <dbReference type="Proteomes" id="UP001605036"/>
    </source>
</evidence>
<name>A0ABD1Y219_9MARC</name>
<dbReference type="HAMAP" id="MF_03040">
    <property type="entry name" value="USB1"/>
    <property type="match status" value="1"/>
</dbReference>
<evidence type="ECO:0000256" key="1">
    <source>
        <dbReference type="ARBA" id="ARBA00022722"/>
    </source>
</evidence>
<dbReference type="Proteomes" id="UP001605036">
    <property type="component" value="Unassembled WGS sequence"/>
</dbReference>
<keyword evidence="7" id="KW-1185">Reference proteome</keyword>
<comment type="subcellular location">
    <subcellularLocation>
        <location evidence="5">Nucleus</location>
    </subcellularLocation>
</comment>
<sequence length="340" mass="38685">MIAVLEGYQEETRKLQSLVAGLPLRGVTAEVRRPPIVLFSWNSVNVISFKLWQLSDFWSYSRHKMDALKMYRDPDSDDEEEDSCSINLLPEQPLKKSRTGAHSTIILPSPPDDLLRIPSSVQEIYGDAYGGRTRSFPHVEGNFALHVYIPVTIPSYARSRVLPLLEKAFKRFPKLCSVEDGSANASPNCALASKLKEEYHISLSRTVPVRVHQIESIVSMLRRRLLSQNRYFVEFGSWEVFTNDEKTRTFLSLEIVAAGVLEMKKQVSATDDVFKLHNLPTFYENPRPHISLGWALGDISSSLKVLADELNCQNQKTLLWSSQVKKVECKAGQRVYIVWE</sequence>
<feature type="active site" description="Proton donor/acceptor" evidence="5">
    <location>
        <position position="289"/>
    </location>
</feature>
<protein>
    <recommendedName>
        <fullName evidence="5">U6 snRNA phosphodiesterase</fullName>
        <ecNumber evidence="5">3.1.4.-</ecNumber>
    </recommendedName>
</protein>
<keyword evidence="2 5" id="KW-0378">Hydrolase</keyword>
<dbReference type="GO" id="GO:0034477">
    <property type="term" value="P:U6 snRNA 3'-end processing"/>
    <property type="evidence" value="ECO:0007669"/>
    <property type="project" value="UniProtKB-UniRule"/>
</dbReference>
<dbReference type="InterPro" id="IPR027521">
    <property type="entry name" value="Usb1"/>
</dbReference>
<gene>
    <name evidence="6" type="ORF">R1flu_000674</name>
</gene>
<dbReference type="Gene3D" id="3.90.1140.10">
    <property type="entry name" value="Cyclic phosphodiesterase"/>
    <property type="match status" value="1"/>
</dbReference>
<dbReference type="AlphaFoldDB" id="A0ABD1Y219"/>
<accession>A0ABD1Y219</accession>
<evidence type="ECO:0000256" key="5">
    <source>
        <dbReference type="HAMAP-Rule" id="MF_03040"/>
    </source>
</evidence>
<dbReference type="FunFam" id="3.90.1140.10:FF:000008">
    <property type="entry name" value="U6 snRNA phosphodiesterase"/>
    <property type="match status" value="1"/>
</dbReference>
<comment type="caution">
    <text evidence="6">The sequence shown here is derived from an EMBL/GenBank/DDBJ whole genome shotgun (WGS) entry which is preliminary data.</text>
</comment>
<comment type="function">
    <text evidence="5">Phosphodiesterase responsible for the U6 snRNA 3' end processing. Acts as an exoribonuclease (RNase) responsible for trimming the poly(U) tract of the last nucleotides in the pre-U6 snRNA molecule, leading to the formation of mature U6 snRNA.</text>
</comment>
<dbReference type="GO" id="GO:1990838">
    <property type="term" value="F:poly(U)-specific exoribonuclease activity, producing 3' uridine cyclic phosphate ends"/>
    <property type="evidence" value="ECO:0007669"/>
    <property type="project" value="UniProtKB-UniRule"/>
</dbReference>
<feature type="active site" description="Proton donor/acceptor" evidence="5">
    <location>
        <position position="200"/>
    </location>
</feature>
<keyword evidence="1 5" id="KW-0540">Nuclease</keyword>
<organism evidence="6 7">
    <name type="scientific">Riccia fluitans</name>
    <dbReference type="NCBI Taxonomy" id="41844"/>
    <lineage>
        <taxon>Eukaryota</taxon>
        <taxon>Viridiplantae</taxon>
        <taxon>Streptophyta</taxon>
        <taxon>Embryophyta</taxon>
        <taxon>Marchantiophyta</taxon>
        <taxon>Marchantiopsida</taxon>
        <taxon>Marchantiidae</taxon>
        <taxon>Marchantiales</taxon>
        <taxon>Ricciaceae</taxon>
        <taxon>Riccia</taxon>
    </lineage>
</organism>
<dbReference type="Pfam" id="PF09749">
    <property type="entry name" value="HVSL"/>
    <property type="match status" value="1"/>
</dbReference>
<evidence type="ECO:0000313" key="6">
    <source>
        <dbReference type="EMBL" id="KAL2620469.1"/>
    </source>
</evidence>
<proteinExistence type="inferred from homology"/>
<evidence type="ECO:0000256" key="2">
    <source>
        <dbReference type="ARBA" id="ARBA00022801"/>
    </source>
</evidence>
<keyword evidence="4 5" id="KW-0539">Nucleus</keyword>
<comment type="similarity">
    <text evidence="5">Belongs to the 2H phosphoesterase superfamily. USB1 family.</text>
</comment>